<keyword evidence="3" id="KW-1185">Reference proteome</keyword>
<feature type="non-terminal residue" evidence="2">
    <location>
        <position position="1"/>
    </location>
</feature>
<evidence type="ECO:0000313" key="2">
    <source>
        <dbReference type="EMBL" id="KAG6921199.1"/>
    </source>
</evidence>
<gene>
    <name evidence="2" type="primary">ROBO4</name>
    <name evidence="2" type="ORF">G0U57_009572</name>
</gene>
<dbReference type="AlphaFoldDB" id="A0A8T1RWR7"/>
<proteinExistence type="predicted"/>
<organism evidence="2 3">
    <name type="scientific">Chelydra serpentina</name>
    <name type="common">Snapping turtle</name>
    <name type="synonym">Testudo serpentina</name>
    <dbReference type="NCBI Taxonomy" id="8475"/>
    <lineage>
        <taxon>Eukaryota</taxon>
        <taxon>Metazoa</taxon>
        <taxon>Chordata</taxon>
        <taxon>Craniata</taxon>
        <taxon>Vertebrata</taxon>
        <taxon>Euteleostomi</taxon>
        <taxon>Archelosauria</taxon>
        <taxon>Testudinata</taxon>
        <taxon>Testudines</taxon>
        <taxon>Cryptodira</taxon>
        <taxon>Durocryptodira</taxon>
        <taxon>Americhelydia</taxon>
        <taxon>Chelydroidea</taxon>
        <taxon>Chelydridae</taxon>
        <taxon>Chelydra</taxon>
    </lineage>
</organism>
<keyword evidence="2" id="KW-0675">Receptor</keyword>
<feature type="compositionally biased region" description="Low complexity" evidence="1">
    <location>
        <begin position="102"/>
        <end position="112"/>
    </location>
</feature>
<feature type="non-terminal residue" evidence="2">
    <location>
        <position position="179"/>
    </location>
</feature>
<reference evidence="2 3" key="1">
    <citation type="journal article" date="2020" name="G3 (Bethesda)">
        <title>Draft Genome of the Common Snapping Turtle, Chelydra serpentina, a Model for Phenotypic Plasticity in Reptiles.</title>
        <authorList>
            <person name="Das D."/>
            <person name="Singh S.K."/>
            <person name="Bierstedt J."/>
            <person name="Erickson A."/>
            <person name="Galli G.L.J."/>
            <person name="Crossley D.A. 2nd"/>
            <person name="Rhen T."/>
        </authorList>
    </citation>
    <scope>NUCLEOTIDE SEQUENCE [LARGE SCALE GENOMIC DNA]</scope>
    <source>
        <strain evidence="2">KW</strain>
    </source>
</reference>
<accession>A0A8T1RWR7</accession>
<dbReference type="OrthoDB" id="428111at2759"/>
<comment type="caution">
    <text evidence="2">The sequence shown here is derived from an EMBL/GenBank/DDBJ whole genome shotgun (WGS) entry which is preliminary data.</text>
</comment>
<dbReference type="EMBL" id="JAHGAV010002483">
    <property type="protein sequence ID" value="KAG6921199.1"/>
    <property type="molecule type" value="Genomic_DNA"/>
</dbReference>
<dbReference type="Proteomes" id="UP000765507">
    <property type="component" value="Unassembled WGS sequence"/>
</dbReference>
<feature type="region of interest" description="Disordered" evidence="1">
    <location>
        <begin position="160"/>
        <end position="179"/>
    </location>
</feature>
<name>A0A8T1RWR7_CHESE</name>
<sequence>ACSPPHTYGYICGPLHAELGAGPAPEEADDPNTEGGGCPSLPFLAEGSLGGSLLNGWDSGSEENFSSTRCSLVSSSDGSFLVDANFAQALAVAVDSFCRGLSPSEAEPASPDVSPPASPLDGLLPPCERWPGAAWAGAEPLARPSWEWSTGWLQEMEATYAQRPKGTPAAETLEGEAAL</sequence>
<evidence type="ECO:0000256" key="1">
    <source>
        <dbReference type="SAM" id="MobiDB-lite"/>
    </source>
</evidence>
<protein>
    <submittedName>
        <fullName evidence="2">Roundabout guidance receptor 4</fullName>
    </submittedName>
</protein>
<evidence type="ECO:0000313" key="3">
    <source>
        <dbReference type="Proteomes" id="UP000765507"/>
    </source>
</evidence>
<feature type="region of interest" description="Disordered" evidence="1">
    <location>
        <begin position="21"/>
        <end position="41"/>
    </location>
</feature>
<feature type="region of interest" description="Disordered" evidence="1">
    <location>
        <begin position="101"/>
        <end position="125"/>
    </location>
</feature>